<feature type="transmembrane region" description="Helical" evidence="1">
    <location>
        <begin position="49"/>
        <end position="70"/>
    </location>
</feature>
<gene>
    <name evidence="2" type="ORF">J2X11_000543</name>
</gene>
<keyword evidence="1" id="KW-0472">Membrane</keyword>
<dbReference type="Proteomes" id="UP001257739">
    <property type="component" value="Unassembled WGS sequence"/>
</dbReference>
<comment type="caution">
    <text evidence="2">The sequence shown here is derived from an EMBL/GenBank/DDBJ whole genome shotgun (WGS) entry which is preliminary data.</text>
</comment>
<evidence type="ECO:0000313" key="2">
    <source>
        <dbReference type="EMBL" id="MDR7085704.1"/>
    </source>
</evidence>
<evidence type="ECO:0000313" key="3">
    <source>
        <dbReference type="Proteomes" id="UP001257739"/>
    </source>
</evidence>
<name>A0ABU1UKK3_9ACTN</name>
<dbReference type="EMBL" id="JAVDWH010000001">
    <property type="protein sequence ID" value="MDR7085704.1"/>
    <property type="molecule type" value="Genomic_DNA"/>
</dbReference>
<evidence type="ECO:0000256" key="1">
    <source>
        <dbReference type="SAM" id="Phobius"/>
    </source>
</evidence>
<feature type="transmembrane region" description="Helical" evidence="1">
    <location>
        <begin position="77"/>
        <end position="97"/>
    </location>
</feature>
<keyword evidence="1" id="KW-0812">Transmembrane</keyword>
<keyword evidence="3" id="KW-1185">Reference proteome</keyword>
<dbReference type="RefSeq" id="WP_309966518.1">
    <property type="nucleotide sequence ID" value="NZ_JAVDWH010000001.1"/>
</dbReference>
<feature type="transmembrane region" description="Helical" evidence="1">
    <location>
        <begin position="18"/>
        <end position="43"/>
    </location>
</feature>
<organism evidence="2 3">
    <name type="scientific">Aeromicrobium panaciterrae</name>
    <dbReference type="NCBI Taxonomy" id="363861"/>
    <lineage>
        <taxon>Bacteria</taxon>
        <taxon>Bacillati</taxon>
        <taxon>Actinomycetota</taxon>
        <taxon>Actinomycetes</taxon>
        <taxon>Propionibacteriales</taxon>
        <taxon>Nocardioidaceae</taxon>
        <taxon>Aeromicrobium</taxon>
    </lineage>
</organism>
<sequence>MNTDPGQRPTSLERTQRWVISALITAVATFPTGALIIATHLIYDDDPATAVALCMMTAVLGVIAVIAILLMHKRSPLSFFLFVGLIPASCSAIWTFAV</sequence>
<reference evidence="2 3" key="1">
    <citation type="submission" date="2023-07" db="EMBL/GenBank/DDBJ databases">
        <title>Sorghum-associated microbial communities from plants grown in Nebraska, USA.</title>
        <authorList>
            <person name="Schachtman D."/>
        </authorList>
    </citation>
    <scope>NUCLEOTIDE SEQUENCE [LARGE SCALE GENOMIC DNA]</scope>
    <source>
        <strain evidence="2 3">BE248</strain>
    </source>
</reference>
<accession>A0ABU1UKK3</accession>
<protein>
    <submittedName>
        <fullName evidence="2">Uncharacterized protein</fullName>
    </submittedName>
</protein>
<proteinExistence type="predicted"/>
<keyword evidence="1" id="KW-1133">Transmembrane helix</keyword>